<proteinExistence type="predicted"/>
<sequence>MKLLKVNVDRVKILREERFRLEKETERLRATTMCDSKNKDEMTNTVLEKRKHLLNVLESATLVANDFDNRWTEESPQENCAERRGAQHSRNRLKGKSPPSTSNRVSYLGPHGVHTKQLLALSKHEATTNHGDVMYLSFDGVCWRPKLPWSTAA</sequence>
<gene>
    <name evidence="2" type="ORF">TDUB1175_LOCUS8047</name>
</gene>
<dbReference type="EMBL" id="HBED01016175">
    <property type="protein sequence ID" value="CAD8306767.1"/>
    <property type="molecule type" value="Transcribed_RNA"/>
</dbReference>
<feature type="region of interest" description="Disordered" evidence="1">
    <location>
        <begin position="72"/>
        <end position="105"/>
    </location>
</feature>
<name>A0A7R9VVU1_9STRA</name>
<evidence type="ECO:0000256" key="1">
    <source>
        <dbReference type="SAM" id="MobiDB-lite"/>
    </source>
</evidence>
<organism evidence="2">
    <name type="scientific">Pseudictyota dubia</name>
    <dbReference type="NCBI Taxonomy" id="2749911"/>
    <lineage>
        <taxon>Eukaryota</taxon>
        <taxon>Sar</taxon>
        <taxon>Stramenopiles</taxon>
        <taxon>Ochrophyta</taxon>
        <taxon>Bacillariophyta</taxon>
        <taxon>Mediophyceae</taxon>
        <taxon>Biddulphiophycidae</taxon>
        <taxon>Eupodiscales</taxon>
        <taxon>Odontellaceae</taxon>
        <taxon>Pseudictyota</taxon>
    </lineage>
</organism>
<reference evidence="2" key="1">
    <citation type="submission" date="2021-01" db="EMBL/GenBank/DDBJ databases">
        <authorList>
            <person name="Corre E."/>
            <person name="Pelletier E."/>
            <person name="Niang G."/>
            <person name="Scheremetjew M."/>
            <person name="Finn R."/>
            <person name="Kale V."/>
            <person name="Holt S."/>
            <person name="Cochrane G."/>
            <person name="Meng A."/>
            <person name="Brown T."/>
            <person name="Cohen L."/>
        </authorList>
    </citation>
    <scope>NUCLEOTIDE SEQUENCE</scope>
    <source>
        <strain evidence="2">CCMP147</strain>
    </source>
</reference>
<accession>A0A7R9VVU1</accession>
<dbReference type="AlphaFoldDB" id="A0A7R9VVU1"/>
<evidence type="ECO:0000313" key="2">
    <source>
        <dbReference type="EMBL" id="CAD8306767.1"/>
    </source>
</evidence>
<feature type="compositionally biased region" description="Basic residues" evidence="1">
    <location>
        <begin position="86"/>
        <end position="95"/>
    </location>
</feature>
<protein>
    <submittedName>
        <fullName evidence="2">Uncharacterized protein</fullName>
    </submittedName>
</protein>